<dbReference type="PANTHER" id="PTHR11076">
    <property type="entry name" value="DNA REPAIR POLYMERASE UMUC / TRANSFERASE FAMILY MEMBER"/>
    <property type="match status" value="1"/>
</dbReference>
<comment type="function">
    <text evidence="2">Poorly processive, error-prone DNA polymerase involved in untargeted mutagenesis. Copies undamaged DNA at stalled replication forks, which arise in vivo from mismatched or misaligned primer ends. These misaligned primers can be extended by PolIV. Exhibits no 3'-5' exonuclease (proofreading) activity. May be involved in translesional synthesis, in conjunction with the beta clamp from PolIII.</text>
</comment>
<dbReference type="SUPFAM" id="SSF56672">
    <property type="entry name" value="DNA/RNA polymerases"/>
    <property type="match status" value="1"/>
</dbReference>
<dbReference type="CDD" id="cd01700">
    <property type="entry name" value="PolY_Pol_V_umuC"/>
    <property type="match status" value="1"/>
</dbReference>
<dbReference type="Pfam" id="PF11799">
    <property type="entry name" value="IMS_C"/>
    <property type="match status" value="1"/>
</dbReference>
<dbReference type="OrthoDB" id="9808813at2"/>
<dbReference type="PATRIC" id="fig|883161.3.peg.1004"/>
<dbReference type="EMBL" id="AGZR01000005">
    <property type="protein sequence ID" value="EPD33466.1"/>
    <property type="molecule type" value="Genomic_DNA"/>
</dbReference>
<dbReference type="PANTHER" id="PTHR11076:SF35">
    <property type="entry name" value="DNA REPAIR PROTEIN HOMOLOG YOBH"/>
    <property type="match status" value="1"/>
</dbReference>
<dbReference type="GO" id="GO:0006281">
    <property type="term" value="P:DNA repair"/>
    <property type="evidence" value="ECO:0007669"/>
    <property type="project" value="InterPro"/>
</dbReference>
<accession>S2W2T5</accession>
<dbReference type="SUPFAM" id="SSF100879">
    <property type="entry name" value="Lesion bypass DNA polymerase (Y-family), little finger domain"/>
    <property type="match status" value="1"/>
</dbReference>
<dbReference type="GO" id="GO:0042276">
    <property type="term" value="P:error-prone translesion synthesis"/>
    <property type="evidence" value="ECO:0007669"/>
    <property type="project" value="TreeGrafter"/>
</dbReference>
<dbReference type="GO" id="GO:0003684">
    <property type="term" value="F:damaged DNA binding"/>
    <property type="evidence" value="ECO:0007669"/>
    <property type="project" value="InterPro"/>
</dbReference>
<protein>
    <recommendedName>
        <fullName evidence="3">UmuC domain-containing protein</fullName>
    </recommendedName>
</protein>
<proteinExistence type="inferred from homology"/>
<dbReference type="Gene3D" id="3.30.1490.100">
    <property type="entry name" value="DNA polymerase, Y-family, little finger domain"/>
    <property type="match status" value="1"/>
</dbReference>
<dbReference type="InterPro" id="IPR001126">
    <property type="entry name" value="UmuC"/>
</dbReference>
<evidence type="ECO:0000259" key="3">
    <source>
        <dbReference type="PROSITE" id="PS50173"/>
    </source>
</evidence>
<comment type="similarity">
    <text evidence="1">Belongs to the DNA polymerase type-Y family.</text>
</comment>
<sequence>MGYIDYSREPNSDIAFVDMKSFYASVECVKRNLHPLKTSLCVMSRADNANGLILASSPVFKQVFGKDNVGRARDLPFDVRTRRFNYANAASQNVRLTKQYVRFVEEWAQRTLIVPPRMALYIEENLKIQNIFRRYAPENKVYPYSIDEGFVDLSGSLDFFVADHMSRAEKLNLVSGQIQADIQRETGIFSTVGMSNSNPLLAKLALDNGAKKAPTMKTNWSYQDVETKVWGIKKLTDFWGIGKRTARRLNRLGIFSIKELANSNPNRLKKEFGVVGVQLWFHANGVDESKLSKPYIPKSKGLGNSQVLPRDYCAKCEIELVLREMAEQVAVRLRRIHKKATVVGVHVGFSHRDELRSINARATINPSQSTQVLSDTVISLFRNKYVYGSVRRIGVNYECLVDESCGVYTLFDDVAKLEREDKLDRAVDQIRDRFSYLAVQKASSLLEGSRVRERSKLIGGHCGGLDGIV</sequence>
<dbReference type="Pfam" id="PF11798">
    <property type="entry name" value="IMS_HHH"/>
    <property type="match status" value="1"/>
</dbReference>
<dbReference type="InterPro" id="IPR036775">
    <property type="entry name" value="DNA_pol_Y-fam_lit_finger_sf"/>
</dbReference>
<dbReference type="InterPro" id="IPR017961">
    <property type="entry name" value="DNA_pol_Y-fam_little_finger"/>
</dbReference>
<comment type="caution">
    <text evidence="4">The sequence shown here is derived from an EMBL/GenBank/DDBJ whole genome shotgun (WGS) entry which is preliminary data.</text>
</comment>
<dbReference type="InterPro" id="IPR050116">
    <property type="entry name" value="DNA_polymerase-Y"/>
</dbReference>
<dbReference type="AlphaFoldDB" id="S2W2T5"/>
<dbReference type="PROSITE" id="PS50173">
    <property type="entry name" value="UMUC"/>
    <property type="match status" value="1"/>
</dbReference>
<dbReference type="Gene3D" id="3.30.70.270">
    <property type="match status" value="1"/>
</dbReference>
<keyword evidence="5" id="KW-1185">Reference proteome</keyword>
<dbReference type="InterPro" id="IPR043502">
    <property type="entry name" value="DNA/RNA_pol_sf"/>
</dbReference>
<dbReference type="HOGENOM" id="CLU_012348_5_0_11"/>
<dbReference type="Gene3D" id="3.40.1170.60">
    <property type="match status" value="1"/>
</dbReference>
<name>S2W2T5_9ACTN</name>
<feature type="domain" description="UmuC" evidence="3">
    <location>
        <begin position="14"/>
        <end position="242"/>
    </location>
</feature>
<dbReference type="GO" id="GO:0003887">
    <property type="term" value="F:DNA-directed DNA polymerase activity"/>
    <property type="evidence" value="ECO:0007669"/>
    <property type="project" value="TreeGrafter"/>
</dbReference>
<dbReference type="InterPro" id="IPR043128">
    <property type="entry name" value="Rev_trsase/Diguanyl_cyclase"/>
</dbReference>
<organism evidence="4 5">
    <name type="scientific">Propionimicrobium lymphophilum ACS-093-V-SCH5</name>
    <dbReference type="NCBI Taxonomy" id="883161"/>
    <lineage>
        <taxon>Bacteria</taxon>
        <taxon>Bacillati</taxon>
        <taxon>Actinomycetota</taxon>
        <taxon>Actinomycetes</taxon>
        <taxon>Propionibacteriales</taxon>
        <taxon>Propionibacteriaceae</taxon>
        <taxon>Propionimicrobium</taxon>
    </lineage>
</organism>
<evidence type="ECO:0000256" key="1">
    <source>
        <dbReference type="ARBA" id="ARBA00010945"/>
    </source>
</evidence>
<dbReference type="STRING" id="883161.HMPREF9306_01006"/>
<evidence type="ECO:0000256" key="2">
    <source>
        <dbReference type="ARBA" id="ARBA00025589"/>
    </source>
</evidence>
<evidence type="ECO:0000313" key="5">
    <source>
        <dbReference type="Proteomes" id="UP000014417"/>
    </source>
</evidence>
<reference evidence="4 5" key="1">
    <citation type="submission" date="2013-04" db="EMBL/GenBank/DDBJ databases">
        <title>The Genome Sequence of Propionimicrobium lymphophilum ACS-093-V-SCH5.</title>
        <authorList>
            <consortium name="The Broad Institute Genomics Platform"/>
            <person name="Earl A."/>
            <person name="Ward D."/>
            <person name="Feldgarden M."/>
            <person name="Gevers D."/>
            <person name="Saerens B."/>
            <person name="Vaneechoutte M."/>
            <person name="Walker B."/>
            <person name="Young S."/>
            <person name="Zeng Q."/>
            <person name="Gargeya S."/>
            <person name="Fitzgerald M."/>
            <person name="Haas B."/>
            <person name="Abouelleil A."/>
            <person name="Allen A.W."/>
            <person name="Alvarado L."/>
            <person name="Arachchi H.M."/>
            <person name="Berlin A.M."/>
            <person name="Chapman S.B."/>
            <person name="Gainer-Dewar J."/>
            <person name="Goldberg J."/>
            <person name="Griggs A."/>
            <person name="Gujja S."/>
            <person name="Hansen M."/>
            <person name="Howarth C."/>
            <person name="Imamovic A."/>
            <person name="Ireland A."/>
            <person name="Larimer J."/>
            <person name="McCowan C."/>
            <person name="Murphy C."/>
            <person name="Pearson M."/>
            <person name="Poon T.W."/>
            <person name="Priest M."/>
            <person name="Roberts A."/>
            <person name="Saif S."/>
            <person name="Shea T."/>
            <person name="Sisk P."/>
            <person name="Sykes S."/>
            <person name="Wortman J."/>
            <person name="Nusbaum C."/>
            <person name="Birren B."/>
        </authorList>
    </citation>
    <scope>NUCLEOTIDE SEQUENCE [LARGE SCALE GENOMIC DNA]</scope>
    <source>
        <strain evidence="4 5">ACS-093-V-SCH5</strain>
    </source>
</reference>
<gene>
    <name evidence="4" type="ORF">HMPREF9306_01006</name>
</gene>
<dbReference type="Gene3D" id="1.10.150.20">
    <property type="entry name" value="5' to 3' exonuclease, C-terminal subdomain"/>
    <property type="match status" value="1"/>
</dbReference>
<dbReference type="InterPro" id="IPR024728">
    <property type="entry name" value="PolY_HhH_motif"/>
</dbReference>
<dbReference type="GO" id="GO:0005829">
    <property type="term" value="C:cytosol"/>
    <property type="evidence" value="ECO:0007669"/>
    <property type="project" value="TreeGrafter"/>
</dbReference>
<dbReference type="Proteomes" id="UP000014417">
    <property type="component" value="Unassembled WGS sequence"/>
</dbReference>
<dbReference type="Pfam" id="PF00817">
    <property type="entry name" value="IMS"/>
    <property type="match status" value="1"/>
</dbReference>
<dbReference type="GO" id="GO:0009432">
    <property type="term" value="P:SOS response"/>
    <property type="evidence" value="ECO:0007669"/>
    <property type="project" value="TreeGrafter"/>
</dbReference>
<evidence type="ECO:0000313" key="4">
    <source>
        <dbReference type="EMBL" id="EPD33466.1"/>
    </source>
</evidence>